<dbReference type="SUPFAM" id="SSF51182">
    <property type="entry name" value="RmlC-like cupins"/>
    <property type="match status" value="1"/>
</dbReference>
<dbReference type="GO" id="GO:0000271">
    <property type="term" value="P:polysaccharide biosynthetic process"/>
    <property type="evidence" value="ECO:0007669"/>
    <property type="project" value="TreeGrafter"/>
</dbReference>
<organism evidence="4 5">
    <name type="scientific">Longispora fulva</name>
    <dbReference type="NCBI Taxonomy" id="619741"/>
    <lineage>
        <taxon>Bacteria</taxon>
        <taxon>Bacillati</taxon>
        <taxon>Actinomycetota</taxon>
        <taxon>Actinomycetes</taxon>
        <taxon>Micromonosporales</taxon>
        <taxon>Micromonosporaceae</taxon>
        <taxon>Longispora</taxon>
    </lineage>
</organism>
<comment type="caution">
    <text evidence="4">The sequence shown here is derived from an EMBL/GenBank/DDBJ whole genome shotgun (WGS) entry which is preliminary data.</text>
</comment>
<dbReference type="GO" id="GO:0008830">
    <property type="term" value="F:dTDP-4-dehydrorhamnose 3,5-epimerase activity"/>
    <property type="evidence" value="ECO:0007669"/>
    <property type="project" value="UniProtKB-EC"/>
</dbReference>
<dbReference type="RefSeq" id="WP_197007375.1">
    <property type="nucleotide sequence ID" value="NZ_BONS01000019.1"/>
</dbReference>
<evidence type="ECO:0000313" key="4">
    <source>
        <dbReference type="EMBL" id="MBG6140877.1"/>
    </source>
</evidence>
<dbReference type="Gene3D" id="2.60.120.10">
    <property type="entry name" value="Jelly Rolls"/>
    <property type="match status" value="1"/>
</dbReference>
<feature type="site" description="Participates in a stacking interaction with the thymidine ring of dTDP-4-oxo-6-deoxyglucose" evidence="3">
    <location>
        <position position="138"/>
    </location>
</feature>
<feature type="active site" description="Proton donor" evidence="2">
    <location>
        <position position="132"/>
    </location>
</feature>
<keyword evidence="4" id="KW-0413">Isomerase</keyword>
<evidence type="ECO:0000313" key="5">
    <source>
        <dbReference type="Proteomes" id="UP000622552"/>
    </source>
</evidence>
<dbReference type="Proteomes" id="UP000622552">
    <property type="component" value="Unassembled WGS sequence"/>
</dbReference>
<comment type="similarity">
    <text evidence="1">Belongs to the dTDP-4-dehydrorhamnose 3,5-epimerase family.</text>
</comment>
<accession>A0A8J7KTL6</accession>
<dbReference type="GO" id="GO:0005829">
    <property type="term" value="C:cytosol"/>
    <property type="evidence" value="ECO:0007669"/>
    <property type="project" value="TreeGrafter"/>
</dbReference>
<dbReference type="GO" id="GO:0019305">
    <property type="term" value="P:dTDP-rhamnose biosynthetic process"/>
    <property type="evidence" value="ECO:0007669"/>
    <property type="project" value="TreeGrafter"/>
</dbReference>
<dbReference type="CDD" id="cd00438">
    <property type="entry name" value="cupin_RmlC"/>
    <property type="match status" value="1"/>
</dbReference>
<dbReference type="Pfam" id="PF00908">
    <property type="entry name" value="dTDP_sugar_isom"/>
    <property type="match status" value="1"/>
</dbReference>
<dbReference type="PANTHER" id="PTHR21047">
    <property type="entry name" value="DTDP-6-DEOXY-D-GLUCOSE-3,5 EPIMERASE"/>
    <property type="match status" value="1"/>
</dbReference>
<dbReference type="AlphaFoldDB" id="A0A8J7KTL6"/>
<dbReference type="EMBL" id="JADOUF010000001">
    <property type="protein sequence ID" value="MBG6140877.1"/>
    <property type="molecule type" value="Genomic_DNA"/>
</dbReference>
<name>A0A8J7KTL6_9ACTN</name>
<dbReference type="InterPro" id="IPR000888">
    <property type="entry name" value="RmlC-like"/>
</dbReference>
<keyword evidence="5" id="KW-1185">Reference proteome</keyword>
<proteinExistence type="inferred from homology"/>
<reference evidence="4" key="1">
    <citation type="submission" date="2020-11" db="EMBL/GenBank/DDBJ databases">
        <title>Sequencing the genomes of 1000 actinobacteria strains.</title>
        <authorList>
            <person name="Klenk H.-P."/>
        </authorList>
    </citation>
    <scope>NUCLEOTIDE SEQUENCE</scope>
    <source>
        <strain evidence="4">DSM 45356</strain>
    </source>
</reference>
<feature type="active site" description="Proton acceptor" evidence="2">
    <location>
        <position position="62"/>
    </location>
</feature>
<evidence type="ECO:0000256" key="2">
    <source>
        <dbReference type="PIRSR" id="PIRSR600888-1"/>
    </source>
</evidence>
<dbReference type="EC" id="5.1.3.13" evidence="4"/>
<gene>
    <name evidence="4" type="ORF">IW245_007071</name>
</gene>
<evidence type="ECO:0000256" key="1">
    <source>
        <dbReference type="ARBA" id="ARBA00010154"/>
    </source>
</evidence>
<dbReference type="InterPro" id="IPR014710">
    <property type="entry name" value="RmlC-like_jellyroll"/>
</dbReference>
<dbReference type="PANTHER" id="PTHR21047:SF2">
    <property type="entry name" value="THYMIDINE DIPHOSPHO-4-KETO-RHAMNOSE 3,5-EPIMERASE"/>
    <property type="match status" value="1"/>
</dbReference>
<dbReference type="InterPro" id="IPR011051">
    <property type="entry name" value="RmlC_Cupin_sf"/>
</dbReference>
<sequence length="176" mass="19377">MLFTPLAPAGAYLITPEPVGDHRGLFARVFCADEFAEHGLATVYVQGSVATNPRAGTLRGMHWQVAPHAEVKLVRVTAGAIWDVVVDVRPDSATYLEHAAVELSAANRATLYVPAGFAHGYITLTDDVEITYQMSERYAPDAYRGARWDDPAFGIEWPREPTVIADRDATYPDFVR</sequence>
<evidence type="ECO:0000256" key="3">
    <source>
        <dbReference type="PIRSR" id="PIRSR600888-3"/>
    </source>
</evidence>
<protein>
    <submittedName>
        <fullName evidence="4">dTDP-4-dehydrorhamnose 3,5-epimerase</fullName>
        <ecNumber evidence="4">5.1.3.13</ecNumber>
    </submittedName>
</protein>